<evidence type="ECO:0000256" key="3">
    <source>
        <dbReference type="ARBA" id="ARBA00066372"/>
    </source>
</evidence>
<dbReference type="EMBL" id="CP059733">
    <property type="protein sequence ID" value="WDE06379.1"/>
    <property type="molecule type" value="Genomic_DNA"/>
</dbReference>
<dbReference type="Pfam" id="PF03819">
    <property type="entry name" value="MazG"/>
    <property type="match status" value="2"/>
</dbReference>
<evidence type="ECO:0000313" key="6">
    <source>
        <dbReference type="EMBL" id="WDE06379.1"/>
    </source>
</evidence>
<evidence type="ECO:0000256" key="4">
    <source>
        <dbReference type="ARBA" id="ARBA00074799"/>
    </source>
</evidence>
<dbReference type="InterPro" id="IPR011551">
    <property type="entry name" value="NTP_PyrPHydrolase_MazG"/>
</dbReference>
<feature type="domain" description="NTP pyrophosphohydrolase MazG-like" evidence="5">
    <location>
        <begin position="31"/>
        <end position="104"/>
    </location>
</feature>
<evidence type="ECO:0000313" key="7">
    <source>
        <dbReference type="Proteomes" id="UP000032352"/>
    </source>
</evidence>
<dbReference type="EC" id="3.6.1.8" evidence="3"/>
<dbReference type="Gene3D" id="1.10.287.1080">
    <property type="entry name" value="MazG-like"/>
    <property type="match status" value="2"/>
</dbReference>
<dbReference type="PANTHER" id="PTHR30522:SF0">
    <property type="entry name" value="NUCLEOSIDE TRIPHOSPHATE PYROPHOSPHOHYDROLASE"/>
    <property type="match status" value="1"/>
</dbReference>
<proteinExistence type="inferred from homology"/>
<evidence type="ECO:0000256" key="2">
    <source>
        <dbReference type="ARBA" id="ARBA00061115"/>
    </source>
</evidence>
<accession>A0AAE9Z5E7</accession>
<sequence length="266" mass="30489">MLDKKPSMEKLRWIMEQLRDPVTGCPWDLKQDFASIVPHTLEEAYEVADAIEQGDFGELEKELGDLLFQVVFYSQLGKEEKLFDFDSVVAAICEKLIRRHPHVFAKSEFSSEAEIKANWENEKIKERQAKNDQQSLSILADIPKSLPALSQAAKIQKRCAHVGFDWHEIKDVFAKVAEEVDEVQEHLHDDPEELTAELGDLMFAVVNLCRHAKQDPEAVLRQANQKFSKRFQGVEAKVAASGQGFEQHSLEQLENYWQEIKADEQP</sequence>
<dbReference type="SUPFAM" id="SSF101386">
    <property type="entry name" value="all-alpha NTP pyrophosphatases"/>
    <property type="match status" value="2"/>
</dbReference>
<reference evidence="6 7" key="2">
    <citation type="journal article" date="2022" name="Mar. Drugs">
        <title>Bioassay-Guided Fractionation Leads to the Detection of Cholic Acid Generated by the Rare Thalassomonas sp.</title>
        <authorList>
            <person name="Pheiffer F."/>
            <person name="Schneider Y.K."/>
            <person name="Hansen E.H."/>
            <person name="Andersen J.H."/>
            <person name="Isaksson J."/>
            <person name="Busche T."/>
            <person name="R C."/>
            <person name="Kalinowski J."/>
            <person name="Zyl L.V."/>
            <person name="Trindade M."/>
        </authorList>
    </citation>
    <scope>NUCLEOTIDE SEQUENCE [LARGE SCALE GENOMIC DNA]</scope>
    <source>
        <strain evidence="6 7">XOM25</strain>
    </source>
</reference>
<dbReference type="GO" id="GO:0006950">
    <property type="term" value="P:response to stress"/>
    <property type="evidence" value="ECO:0007669"/>
    <property type="project" value="UniProtKB-ARBA"/>
</dbReference>
<name>A0AAE9Z5E7_9GAMM</name>
<dbReference type="Proteomes" id="UP000032352">
    <property type="component" value="Chromosome"/>
</dbReference>
<dbReference type="CDD" id="cd11528">
    <property type="entry name" value="NTP-PPase_MazG_Nterm"/>
    <property type="match status" value="1"/>
</dbReference>
<keyword evidence="6" id="KW-0378">Hydrolase</keyword>
<dbReference type="GO" id="GO:0046047">
    <property type="term" value="P:TTP catabolic process"/>
    <property type="evidence" value="ECO:0007669"/>
    <property type="project" value="TreeGrafter"/>
</dbReference>
<dbReference type="KEGG" id="tvd:SG34_005505"/>
<dbReference type="FunFam" id="1.10.287.1080:FF:000001">
    <property type="entry name" value="Nucleoside triphosphate pyrophosphohydrolase"/>
    <property type="match status" value="1"/>
</dbReference>
<dbReference type="NCBIfam" id="TIGR00444">
    <property type="entry name" value="mazG"/>
    <property type="match status" value="1"/>
</dbReference>
<comment type="similarity">
    <text evidence="2">Belongs to the nucleoside triphosphate pyrophosphohydrolase family.</text>
</comment>
<dbReference type="GO" id="GO:0046076">
    <property type="term" value="P:dTTP catabolic process"/>
    <property type="evidence" value="ECO:0007669"/>
    <property type="project" value="TreeGrafter"/>
</dbReference>
<organism evidence="6 7">
    <name type="scientific">Thalassomonas viridans</name>
    <dbReference type="NCBI Taxonomy" id="137584"/>
    <lineage>
        <taxon>Bacteria</taxon>
        <taxon>Pseudomonadati</taxon>
        <taxon>Pseudomonadota</taxon>
        <taxon>Gammaproteobacteria</taxon>
        <taxon>Alteromonadales</taxon>
        <taxon>Colwelliaceae</taxon>
        <taxon>Thalassomonas</taxon>
    </lineage>
</organism>
<dbReference type="InterPro" id="IPR048011">
    <property type="entry name" value="NTP-PPase_MazG-like_C"/>
</dbReference>
<dbReference type="PANTHER" id="PTHR30522">
    <property type="entry name" value="NUCLEOSIDE TRIPHOSPHATE PYROPHOSPHOHYDROLASE"/>
    <property type="match status" value="1"/>
</dbReference>
<feature type="domain" description="NTP pyrophosphohydrolase MazG-like" evidence="5">
    <location>
        <begin position="173"/>
        <end position="230"/>
    </location>
</feature>
<dbReference type="GO" id="GO:0046061">
    <property type="term" value="P:dATP catabolic process"/>
    <property type="evidence" value="ECO:0007669"/>
    <property type="project" value="TreeGrafter"/>
</dbReference>
<dbReference type="NCBIfam" id="NF007113">
    <property type="entry name" value="PRK09562.1"/>
    <property type="match status" value="1"/>
</dbReference>
<evidence type="ECO:0000259" key="5">
    <source>
        <dbReference type="Pfam" id="PF03819"/>
    </source>
</evidence>
<dbReference type="InterPro" id="IPR048015">
    <property type="entry name" value="NTP-PPase_MazG-like_N"/>
</dbReference>
<dbReference type="GO" id="GO:0006203">
    <property type="term" value="P:dGTP catabolic process"/>
    <property type="evidence" value="ECO:0007669"/>
    <property type="project" value="TreeGrafter"/>
</dbReference>
<dbReference type="AlphaFoldDB" id="A0AAE9Z5E7"/>
<dbReference type="InterPro" id="IPR004518">
    <property type="entry name" value="MazG-like_dom"/>
</dbReference>
<dbReference type="CDD" id="cd11529">
    <property type="entry name" value="NTP-PPase_MazG_Cterm"/>
    <property type="match status" value="1"/>
</dbReference>
<dbReference type="GO" id="GO:0046052">
    <property type="term" value="P:UTP catabolic process"/>
    <property type="evidence" value="ECO:0007669"/>
    <property type="project" value="TreeGrafter"/>
</dbReference>
<keyword evidence="7" id="KW-1185">Reference proteome</keyword>
<dbReference type="GO" id="GO:0047693">
    <property type="term" value="F:ATP diphosphatase activity"/>
    <property type="evidence" value="ECO:0007669"/>
    <property type="project" value="UniProtKB-EC"/>
</dbReference>
<gene>
    <name evidence="6" type="primary">mazG</name>
    <name evidence="6" type="ORF">SG34_005505</name>
</gene>
<evidence type="ECO:0000256" key="1">
    <source>
        <dbReference type="ARBA" id="ARBA00052141"/>
    </source>
</evidence>
<protein>
    <recommendedName>
        <fullName evidence="4">Nucleoside triphosphate pyrophosphohydrolase</fullName>
        <ecNumber evidence="3">3.6.1.8</ecNumber>
    </recommendedName>
</protein>
<dbReference type="GO" id="GO:0046081">
    <property type="term" value="P:dUTP catabolic process"/>
    <property type="evidence" value="ECO:0007669"/>
    <property type="project" value="TreeGrafter"/>
</dbReference>
<comment type="catalytic activity">
    <reaction evidence="1">
        <text>ATP + H2O = AMP + diphosphate + H(+)</text>
        <dbReference type="Rhea" id="RHEA:14245"/>
        <dbReference type="ChEBI" id="CHEBI:15377"/>
        <dbReference type="ChEBI" id="CHEBI:15378"/>
        <dbReference type="ChEBI" id="CHEBI:30616"/>
        <dbReference type="ChEBI" id="CHEBI:33019"/>
        <dbReference type="ChEBI" id="CHEBI:456215"/>
        <dbReference type="EC" id="3.6.1.8"/>
    </reaction>
</comment>
<reference evidence="6 7" key="1">
    <citation type="journal article" date="2015" name="Genome Announc.">
        <title>Draft Genome Sequences of Marine Isolates of Thalassomonas viridans and Thalassomonas actiniarum.</title>
        <authorList>
            <person name="Olonade I."/>
            <person name="van Zyl L.J."/>
            <person name="Trindade M."/>
        </authorList>
    </citation>
    <scope>NUCLEOTIDE SEQUENCE [LARGE SCALE GENOMIC DNA]</scope>
    <source>
        <strain evidence="6 7">XOM25</strain>
    </source>
</reference>
<dbReference type="RefSeq" id="WP_044837736.1">
    <property type="nucleotide sequence ID" value="NZ_CP059733.1"/>
</dbReference>
<dbReference type="FunFam" id="1.10.287.1080:FF:000003">
    <property type="entry name" value="Nucleoside triphosphate pyrophosphohydrolase"/>
    <property type="match status" value="1"/>
</dbReference>